<accession>A0A0G9K6C2</accession>
<dbReference type="EMBL" id="JAIQ01000070">
    <property type="protein sequence ID" value="KLE01330.1"/>
    <property type="molecule type" value="Genomic_DNA"/>
</dbReference>
<keyword evidence="2" id="KW-0503">Monooxygenase</keyword>
<dbReference type="Pfam" id="PF03992">
    <property type="entry name" value="ABM"/>
    <property type="match status" value="1"/>
</dbReference>
<dbReference type="RefSeq" id="WP_020847846.1">
    <property type="nucleotide sequence ID" value="NZ_JAIQ01000070.1"/>
</dbReference>
<organism evidence="2 3">
    <name type="scientific">Aliarcobacter butzleri L348</name>
    <dbReference type="NCBI Taxonomy" id="1447256"/>
    <lineage>
        <taxon>Bacteria</taxon>
        <taxon>Pseudomonadati</taxon>
        <taxon>Campylobacterota</taxon>
        <taxon>Epsilonproteobacteria</taxon>
        <taxon>Campylobacterales</taxon>
        <taxon>Arcobacteraceae</taxon>
        <taxon>Aliarcobacter</taxon>
    </lineage>
</organism>
<dbReference type="SUPFAM" id="SSF54909">
    <property type="entry name" value="Dimeric alpha+beta barrel"/>
    <property type="match status" value="1"/>
</dbReference>
<gene>
    <name evidence="2" type="ORF">AA20_03980</name>
</gene>
<dbReference type="Gene3D" id="3.30.70.100">
    <property type="match status" value="1"/>
</dbReference>
<dbReference type="PROSITE" id="PS51725">
    <property type="entry name" value="ABM"/>
    <property type="match status" value="1"/>
</dbReference>
<reference evidence="2 3" key="1">
    <citation type="submission" date="2014-01" db="EMBL/GenBank/DDBJ databases">
        <title>Development of a Comparative Genomic Fingerprinting Assay for High Resolution Genotyping of Arcobacter butzleri.</title>
        <authorList>
            <person name="Webb A.L."/>
            <person name="Inglis G.D."/>
            <person name="Kruczkiewicz P."/>
            <person name="Selinger L.B."/>
            <person name="Taboada E.N."/>
        </authorList>
    </citation>
    <scope>NUCLEOTIDE SEQUENCE [LARGE SCALE GENOMIC DNA]</scope>
    <source>
        <strain evidence="2 3">L348</strain>
    </source>
</reference>
<keyword evidence="2" id="KW-0560">Oxidoreductase</keyword>
<dbReference type="PANTHER" id="PTHR33336">
    <property type="entry name" value="QUINOL MONOOXYGENASE YGIN-RELATED"/>
    <property type="match status" value="1"/>
</dbReference>
<evidence type="ECO:0000259" key="1">
    <source>
        <dbReference type="PROSITE" id="PS51725"/>
    </source>
</evidence>
<name>A0A0G9K6C2_9BACT</name>
<dbReference type="InterPro" id="IPR007138">
    <property type="entry name" value="ABM_dom"/>
</dbReference>
<comment type="caution">
    <text evidence="2">The sequence shown here is derived from an EMBL/GenBank/DDBJ whole genome shotgun (WGS) entry which is preliminary data.</text>
</comment>
<dbReference type="PANTHER" id="PTHR33336:SF3">
    <property type="entry name" value="ABM DOMAIN-CONTAINING PROTEIN"/>
    <property type="match status" value="1"/>
</dbReference>
<dbReference type="PATRIC" id="fig|1447256.3.peg.771"/>
<dbReference type="InterPro" id="IPR050744">
    <property type="entry name" value="AI-2_Isomerase_LsrG"/>
</dbReference>
<evidence type="ECO:0000313" key="3">
    <source>
        <dbReference type="Proteomes" id="UP000035514"/>
    </source>
</evidence>
<dbReference type="GO" id="GO:0004497">
    <property type="term" value="F:monooxygenase activity"/>
    <property type="evidence" value="ECO:0007669"/>
    <property type="project" value="UniProtKB-KW"/>
</dbReference>
<sequence>MKNIVIVASIKVKEAFKDEVYNELLKLHKATHEFDEGCIQYDLHKDLSDENSFTFVETWENAEFLSKHEEKEHFKTFVSNVDGKIENLNIQKLEKLDI</sequence>
<dbReference type="Proteomes" id="UP000035514">
    <property type="component" value="Unassembled WGS sequence"/>
</dbReference>
<dbReference type="AlphaFoldDB" id="A0A0G9K6C2"/>
<feature type="domain" description="ABM" evidence="1">
    <location>
        <begin position="4"/>
        <end position="93"/>
    </location>
</feature>
<dbReference type="InterPro" id="IPR011008">
    <property type="entry name" value="Dimeric_a/b-barrel"/>
</dbReference>
<evidence type="ECO:0000313" key="2">
    <source>
        <dbReference type="EMBL" id="KLE01330.1"/>
    </source>
</evidence>
<protein>
    <submittedName>
        <fullName evidence="2">Antibiotic biosynthesis monooxygenase</fullName>
    </submittedName>
</protein>
<proteinExistence type="predicted"/>